<accession>A0A6J8BQK4</accession>
<organism evidence="1 2">
    <name type="scientific">Mytilus coruscus</name>
    <name type="common">Sea mussel</name>
    <dbReference type="NCBI Taxonomy" id="42192"/>
    <lineage>
        <taxon>Eukaryota</taxon>
        <taxon>Metazoa</taxon>
        <taxon>Spiralia</taxon>
        <taxon>Lophotrochozoa</taxon>
        <taxon>Mollusca</taxon>
        <taxon>Bivalvia</taxon>
        <taxon>Autobranchia</taxon>
        <taxon>Pteriomorphia</taxon>
        <taxon>Mytilida</taxon>
        <taxon>Mytiloidea</taxon>
        <taxon>Mytilidae</taxon>
        <taxon>Mytilinae</taxon>
        <taxon>Mytilus</taxon>
    </lineage>
</organism>
<evidence type="ECO:0000313" key="1">
    <source>
        <dbReference type="EMBL" id="CAC5384567.1"/>
    </source>
</evidence>
<protein>
    <recommendedName>
        <fullName evidence="3">Retrotransposon gag domain-containing protein</fullName>
    </recommendedName>
</protein>
<dbReference type="AlphaFoldDB" id="A0A6J8BQK4"/>
<evidence type="ECO:0000313" key="2">
    <source>
        <dbReference type="Proteomes" id="UP000507470"/>
    </source>
</evidence>
<evidence type="ECO:0008006" key="3">
    <source>
        <dbReference type="Google" id="ProtNLM"/>
    </source>
</evidence>
<sequence>MYYDWDDDKLRYSGSEEDLYTNPSYRNITILDNPFVEKYLTTSINHDSENIPAYNDLATSINDQYNQNKQPKKNIMDKLPSCKKFSGYPKDNGSKFIKEFESFATPQIDDAKILAAFYLHLQGPALTWYNGLASGLDWQTIKELFYAKYVKFNWENPSVVIQ</sequence>
<dbReference type="Proteomes" id="UP000507470">
    <property type="component" value="Unassembled WGS sequence"/>
</dbReference>
<dbReference type="EMBL" id="CACVKT020003595">
    <property type="protein sequence ID" value="CAC5384567.1"/>
    <property type="molecule type" value="Genomic_DNA"/>
</dbReference>
<name>A0A6J8BQK4_MYTCO</name>
<dbReference type="OrthoDB" id="6123064at2759"/>
<proteinExistence type="predicted"/>
<gene>
    <name evidence="1" type="ORF">MCOR_20194</name>
</gene>
<keyword evidence="2" id="KW-1185">Reference proteome</keyword>
<reference evidence="1 2" key="1">
    <citation type="submission" date="2020-06" db="EMBL/GenBank/DDBJ databases">
        <authorList>
            <person name="Li R."/>
            <person name="Bekaert M."/>
        </authorList>
    </citation>
    <scope>NUCLEOTIDE SEQUENCE [LARGE SCALE GENOMIC DNA]</scope>
    <source>
        <strain evidence="2">wild</strain>
    </source>
</reference>